<proteinExistence type="predicted"/>
<reference evidence="1 2" key="1">
    <citation type="submission" date="2019-01" db="EMBL/GenBank/DDBJ databases">
        <title>Genome sequencing of strain FW10M-9.</title>
        <authorList>
            <person name="Heo J."/>
            <person name="Kim S.-J."/>
            <person name="Kim J.-S."/>
            <person name="Hong S.-B."/>
            <person name="Kwon S.-W."/>
        </authorList>
    </citation>
    <scope>NUCLEOTIDE SEQUENCE [LARGE SCALE GENOMIC DNA]</scope>
    <source>
        <strain evidence="1 2">FW10M-9</strain>
    </source>
</reference>
<keyword evidence="2" id="KW-1185">Reference proteome</keyword>
<gene>
    <name evidence="1" type="ORF">ET471_06965</name>
</gene>
<dbReference type="AlphaFoldDB" id="A0A4V0YG33"/>
<dbReference type="RefSeq" id="WP_129187201.1">
    <property type="nucleotide sequence ID" value="NZ_CP035493.1"/>
</dbReference>
<accession>A0A4V0YG33</accession>
<evidence type="ECO:0000313" key="1">
    <source>
        <dbReference type="EMBL" id="QAY69811.1"/>
    </source>
</evidence>
<evidence type="ECO:0000313" key="2">
    <source>
        <dbReference type="Proteomes" id="UP000292118"/>
    </source>
</evidence>
<dbReference type="OrthoDB" id="4425249at2"/>
<sequence length="207" mass="21793">MRRVLRLVLVAVLALSLAGAGLTLWEQHLRPDAATTLRDLDGRRVELDLPPDLEAAAVEPTGGRFVAPDHGLDVPLVWMSVDGSVLNPPTLTDAFVVRDPAPAADGAGGRPRIVAMHAVRGGRAPGNAFAASSGEVLAAPGDRLYVDGDLYVVDTVEVVPKEAAERDASIWGVRDDGDVRLVVLTCLQRPGGPTRAPDNLVLHASRA</sequence>
<dbReference type="Proteomes" id="UP000292118">
    <property type="component" value="Chromosome"/>
</dbReference>
<name>A0A4V0YG33_9MICO</name>
<dbReference type="EMBL" id="CP035493">
    <property type="protein sequence ID" value="QAY69811.1"/>
    <property type="molecule type" value="Genomic_DNA"/>
</dbReference>
<organism evidence="1 2">
    <name type="scientific">Xylanimonas protaetiae</name>
    <dbReference type="NCBI Taxonomy" id="2509457"/>
    <lineage>
        <taxon>Bacteria</taxon>
        <taxon>Bacillati</taxon>
        <taxon>Actinomycetota</taxon>
        <taxon>Actinomycetes</taxon>
        <taxon>Micrococcales</taxon>
        <taxon>Promicromonosporaceae</taxon>
        <taxon>Xylanimonas</taxon>
    </lineage>
</organism>
<dbReference type="KEGG" id="xya:ET471_06965"/>
<protein>
    <submittedName>
        <fullName evidence="1">Class F sortase</fullName>
    </submittedName>
</protein>